<evidence type="ECO:0000259" key="9">
    <source>
        <dbReference type="PROSITE" id="PS52035"/>
    </source>
</evidence>
<dbReference type="GO" id="GO:0005615">
    <property type="term" value="C:extracellular space"/>
    <property type="evidence" value="ECO:0007669"/>
    <property type="project" value="TreeGrafter"/>
</dbReference>
<keyword evidence="3" id="KW-0645">Protease</keyword>
<dbReference type="AlphaFoldDB" id="A0AAW9RWP7"/>
<comment type="caution">
    <text evidence="7">Lacks conserved residue(s) required for the propagation of feature annotation.</text>
</comment>
<keyword evidence="6" id="KW-0482">Metalloprotease</keyword>
<dbReference type="RefSeq" id="WP_346820899.1">
    <property type="nucleotide sequence ID" value="NZ_JBDKWZ010000004.1"/>
</dbReference>
<evidence type="ECO:0000256" key="1">
    <source>
        <dbReference type="ARBA" id="ARBA00001947"/>
    </source>
</evidence>
<dbReference type="InterPro" id="IPR012338">
    <property type="entry name" value="Beta-lactam/transpept-like"/>
</dbReference>
<dbReference type="SUPFAM" id="SSF56601">
    <property type="entry name" value="beta-lactamase/transpeptidase-like"/>
    <property type="match status" value="1"/>
</dbReference>
<evidence type="ECO:0000256" key="4">
    <source>
        <dbReference type="ARBA" id="ARBA00022801"/>
    </source>
</evidence>
<keyword evidence="4 10" id="KW-0378">Hydrolase</keyword>
<comment type="similarity">
    <text evidence="2 7">Belongs to the peptidase M14 family.</text>
</comment>
<evidence type="ECO:0000256" key="3">
    <source>
        <dbReference type="ARBA" id="ARBA00022670"/>
    </source>
</evidence>
<name>A0AAW9RWP7_9BACT</name>
<sequence length="872" mass="100665">MRTTALAILCIMMGSLAFSQQENQLLENLMQSQPDVFGEILKKHKKYEVQIIYTQIDRDAENKPSFTSHYFNVSPEHYFYPASTVKLPVALLALEKLNKLQVEGLDKYSTMLTDSAYHGQIAVHQDPTSQSGQPNIAHYIKQILLVSDNEAYNRLYEFVGQAEINRALKEKGFAQTDIIHRLSVHASEKENRYTNPVRFVENGKEVYRQPLVYNDQALANRKKVKKGKGFMKDGELVKKPMDFTHKNKMPLAEMQAILKAVLFPESVPAHQRFDLAPEDYRFLYQYMSQLPGESSYPSYDPETYHDAYAKPLLYGNSKEPLPKHIRIFNKLGNAYGYSIDNAYVVDFKNKVEFMLSAVIHTNENQVFNDDRYEYEEIALPFMKNLGQLIYDYELKRTRTHHPDLNKFKVEYDKIVKVSEEFHENLYQNYAHYHQKSLNFQRIKRKDIEPLIEDLKDDPAFEVSTLGHSVEGRPVNLIKVGTGPVKVMLWSQMHGDEPTATRALFEIFNFLRTKDFMQKEKEEILSKTTLYIIPMLNPDGAERFQRRNALSFDLNRDALRLQAPEAVILKKARDTYNPQFGFNLHDQSKHYNVYRTGKTASISFLAPAYNYEKEVNEVRGNAMKVIVSMNEVIQQYMPGHVGKYNDSFEPRAFGDNIQKWGTSTILIESGGKIGDPEKRELVKMNFVGILQALKTIADQSYQKYNLDQYYSIPDNDRKFFDILIRNASTSLNGHNFRTDLGLFGEASSSIADKGDLSTYYGYQELDATGYTLQVGKLYPEILDSIDKISREQALQWLKEGYTTLRLHQLSPTEQAHSFPLQLVNADFTLDTVKMEVGDKAALLLLKDQQIHFTILKGKIHHWTKEINKAHETE</sequence>
<evidence type="ECO:0000313" key="11">
    <source>
        <dbReference type="Proteomes" id="UP001403385"/>
    </source>
</evidence>
<dbReference type="PANTHER" id="PTHR11705">
    <property type="entry name" value="PROTEASE FAMILY M14 CARBOXYPEPTIDASE A,B"/>
    <property type="match status" value="1"/>
</dbReference>
<proteinExistence type="inferred from homology"/>
<comment type="cofactor">
    <cofactor evidence="1">
        <name>Zn(2+)</name>
        <dbReference type="ChEBI" id="CHEBI:29105"/>
    </cofactor>
</comment>
<dbReference type="Proteomes" id="UP001403385">
    <property type="component" value="Unassembled WGS sequence"/>
</dbReference>
<accession>A0AAW9RWP7</accession>
<dbReference type="GO" id="GO:0004181">
    <property type="term" value="F:metallocarboxypeptidase activity"/>
    <property type="evidence" value="ECO:0007669"/>
    <property type="project" value="InterPro"/>
</dbReference>
<evidence type="ECO:0000313" key="10">
    <source>
        <dbReference type="EMBL" id="MEN7548117.1"/>
    </source>
</evidence>
<dbReference type="Pfam" id="PF13354">
    <property type="entry name" value="Beta-lactamase2"/>
    <property type="match status" value="1"/>
</dbReference>
<keyword evidence="11" id="KW-1185">Reference proteome</keyword>
<dbReference type="PROSITE" id="PS52035">
    <property type="entry name" value="PEPTIDASE_M14"/>
    <property type="match status" value="1"/>
</dbReference>
<comment type="caution">
    <text evidence="10">The sequence shown here is derived from an EMBL/GenBank/DDBJ whole genome shotgun (WGS) entry which is preliminary data.</text>
</comment>
<dbReference type="EMBL" id="JBDKWZ010000004">
    <property type="protein sequence ID" value="MEN7548117.1"/>
    <property type="molecule type" value="Genomic_DNA"/>
</dbReference>
<feature type="domain" description="Peptidase M14" evidence="9">
    <location>
        <begin position="440"/>
        <end position="695"/>
    </location>
</feature>
<dbReference type="SUPFAM" id="SSF53187">
    <property type="entry name" value="Zn-dependent exopeptidases"/>
    <property type="match status" value="1"/>
</dbReference>
<dbReference type="GO" id="GO:0030655">
    <property type="term" value="P:beta-lactam antibiotic catabolic process"/>
    <property type="evidence" value="ECO:0007669"/>
    <property type="project" value="InterPro"/>
</dbReference>
<dbReference type="PANTHER" id="PTHR11705:SF143">
    <property type="entry name" value="SLL0236 PROTEIN"/>
    <property type="match status" value="1"/>
</dbReference>
<keyword evidence="8" id="KW-0732">Signal</keyword>
<dbReference type="GO" id="GO:0008270">
    <property type="term" value="F:zinc ion binding"/>
    <property type="evidence" value="ECO:0007669"/>
    <property type="project" value="InterPro"/>
</dbReference>
<feature type="signal peptide" evidence="8">
    <location>
        <begin position="1"/>
        <end position="19"/>
    </location>
</feature>
<dbReference type="CDD" id="cd06239">
    <property type="entry name" value="M14-like"/>
    <property type="match status" value="1"/>
</dbReference>
<evidence type="ECO:0000256" key="6">
    <source>
        <dbReference type="ARBA" id="ARBA00023049"/>
    </source>
</evidence>
<evidence type="ECO:0000256" key="2">
    <source>
        <dbReference type="ARBA" id="ARBA00005988"/>
    </source>
</evidence>
<dbReference type="InterPro" id="IPR045155">
    <property type="entry name" value="Beta-lactam_cat"/>
</dbReference>
<reference evidence="10 11" key="1">
    <citation type="submission" date="2024-04" db="EMBL/GenBank/DDBJ databases">
        <title>Novel genus in family Flammeovirgaceae.</title>
        <authorList>
            <person name="Nguyen T.H."/>
            <person name="Vuong T.Q."/>
            <person name="Le H."/>
            <person name="Kim S.-G."/>
        </authorList>
    </citation>
    <scope>NUCLEOTIDE SEQUENCE [LARGE SCALE GENOMIC DNA]</scope>
    <source>
        <strain evidence="10 11">JCM 23209</strain>
    </source>
</reference>
<dbReference type="Gene3D" id="3.40.710.10">
    <property type="entry name" value="DD-peptidase/beta-lactamase superfamily"/>
    <property type="match status" value="1"/>
</dbReference>
<organism evidence="10 11">
    <name type="scientific">Rapidithrix thailandica</name>
    <dbReference type="NCBI Taxonomy" id="413964"/>
    <lineage>
        <taxon>Bacteria</taxon>
        <taxon>Pseudomonadati</taxon>
        <taxon>Bacteroidota</taxon>
        <taxon>Cytophagia</taxon>
        <taxon>Cytophagales</taxon>
        <taxon>Flammeovirgaceae</taxon>
        <taxon>Rapidithrix</taxon>
    </lineage>
</organism>
<evidence type="ECO:0000256" key="7">
    <source>
        <dbReference type="PROSITE-ProRule" id="PRU01379"/>
    </source>
</evidence>
<dbReference type="GO" id="GO:0006508">
    <property type="term" value="P:proteolysis"/>
    <property type="evidence" value="ECO:0007669"/>
    <property type="project" value="UniProtKB-KW"/>
</dbReference>
<dbReference type="InterPro" id="IPR000834">
    <property type="entry name" value="Peptidase_M14"/>
</dbReference>
<protein>
    <submittedName>
        <fullName evidence="10">Serine hydrolase</fullName>
    </submittedName>
</protein>
<dbReference type="SMART" id="SM00631">
    <property type="entry name" value="Zn_pept"/>
    <property type="match status" value="1"/>
</dbReference>
<evidence type="ECO:0000256" key="8">
    <source>
        <dbReference type="SAM" id="SignalP"/>
    </source>
</evidence>
<gene>
    <name evidence="10" type="ORF">AAG747_09355</name>
</gene>
<feature type="chain" id="PRO_5043690305" evidence="8">
    <location>
        <begin position="20"/>
        <end position="872"/>
    </location>
</feature>
<evidence type="ECO:0000256" key="5">
    <source>
        <dbReference type="ARBA" id="ARBA00022833"/>
    </source>
</evidence>
<dbReference type="Gene3D" id="3.40.630.10">
    <property type="entry name" value="Zn peptidases"/>
    <property type="match status" value="1"/>
</dbReference>
<dbReference type="Pfam" id="PF00246">
    <property type="entry name" value="Peptidase_M14"/>
    <property type="match status" value="1"/>
</dbReference>
<dbReference type="GO" id="GO:0008800">
    <property type="term" value="F:beta-lactamase activity"/>
    <property type="evidence" value="ECO:0007669"/>
    <property type="project" value="InterPro"/>
</dbReference>
<keyword evidence="5" id="KW-0862">Zinc</keyword>